<proteinExistence type="predicted"/>
<organism evidence="3 4">
    <name type="scientific">Hymenobacter caeli</name>
    <dbReference type="NCBI Taxonomy" id="2735894"/>
    <lineage>
        <taxon>Bacteria</taxon>
        <taxon>Pseudomonadati</taxon>
        <taxon>Bacteroidota</taxon>
        <taxon>Cytophagia</taxon>
        <taxon>Cytophagales</taxon>
        <taxon>Hymenobacteraceae</taxon>
        <taxon>Hymenobacter</taxon>
    </lineage>
</organism>
<accession>A0ABX2FUZ4</accession>
<dbReference type="RefSeq" id="WP_173811029.1">
    <property type="nucleotide sequence ID" value="NZ_JABSNP010000015.1"/>
</dbReference>
<comment type="caution">
    <text evidence="3">The sequence shown here is derived from an EMBL/GenBank/DDBJ whole genome shotgun (WGS) entry which is preliminary data.</text>
</comment>
<name>A0ABX2FUZ4_9BACT</name>
<evidence type="ECO:0000256" key="2">
    <source>
        <dbReference type="SAM" id="SignalP"/>
    </source>
</evidence>
<dbReference type="Proteomes" id="UP000779507">
    <property type="component" value="Unassembled WGS sequence"/>
</dbReference>
<evidence type="ECO:0000313" key="4">
    <source>
        <dbReference type="Proteomes" id="UP000779507"/>
    </source>
</evidence>
<feature type="chain" id="PRO_5046443403" description="Tetratricopeptide repeat protein" evidence="2">
    <location>
        <begin position="26"/>
        <end position="343"/>
    </location>
</feature>
<sequence>MPHLRRACSCTALLVSMLGAGRAPGQPGPTGAALFRQGQQLEAAGNKAAAATAYQQAYAAYTSVDDSDGVIKALARKKALAGAGPAAAGAPPAPALRPTPAPALPLAGSMAGGRPVGLFFMSRYLMALHSLEKATHYFTPAGRVFVDPTGFSAGELAALLPGARGTHSFAGNKMAVRWASNQTGDGPVEPQATTFARDMGLFLAVRPFAGGQALLGSFEGGSSASLGSGTTAVASDLAFRPGGTYSRSSALGSTGDGSTARAGASSAGTGRWQLSGRLLTPTDGQGAATRGVAYPIETDDKTGQLVRFYFGGIGLQAAVARRAGRTGCPWATTARPGYGPSFR</sequence>
<reference evidence="3 4" key="1">
    <citation type="submission" date="2020-05" db="EMBL/GenBank/DDBJ databases">
        <title>Genomic Encyclopedia of Type Strains, Phase IV (KMG-V): Genome sequencing to study the core and pangenomes of soil and plant-associated prokaryotes.</title>
        <authorList>
            <person name="Whitman W."/>
        </authorList>
    </citation>
    <scope>NUCLEOTIDE SEQUENCE [LARGE SCALE GENOMIC DNA]</scope>
    <source>
        <strain evidence="3 4">9A</strain>
    </source>
</reference>
<evidence type="ECO:0008006" key="5">
    <source>
        <dbReference type="Google" id="ProtNLM"/>
    </source>
</evidence>
<dbReference type="EMBL" id="JABSNP010000015">
    <property type="protein sequence ID" value="NRT20252.1"/>
    <property type="molecule type" value="Genomic_DNA"/>
</dbReference>
<gene>
    <name evidence="3" type="ORF">HNP98_003092</name>
</gene>
<feature type="region of interest" description="Disordered" evidence="1">
    <location>
        <begin position="248"/>
        <end position="286"/>
    </location>
</feature>
<keyword evidence="4" id="KW-1185">Reference proteome</keyword>
<feature type="compositionally biased region" description="Low complexity" evidence="1">
    <location>
        <begin position="252"/>
        <end position="271"/>
    </location>
</feature>
<feature type="signal peptide" evidence="2">
    <location>
        <begin position="1"/>
        <end position="25"/>
    </location>
</feature>
<keyword evidence="2" id="KW-0732">Signal</keyword>
<evidence type="ECO:0000256" key="1">
    <source>
        <dbReference type="SAM" id="MobiDB-lite"/>
    </source>
</evidence>
<protein>
    <recommendedName>
        <fullName evidence="5">Tetratricopeptide repeat protein</fullName>
    </recommendedName>
</protein>
<evidence type="ECO:0000313" key="3">
    <source>
        <dbReference type="EMBL" id="NRT20252.1"/>
    </source>
</evidence>